<name>A0A1E3FYP9_9BURK</name>
<reference evidence="1" key="1">
    <citation type="submission" date="2021-01" db="EMBL/GenBank/DDBJ databases">
        <title>Outbreak of Burkholderia contaminns endophthalmitis traced to a clinical ventilation system.</title>
        <authorList>
            <person name="Lipuma J."/>
            <person name="Spilker T."/>
            <person name="Kratholm J."/>
        </authorList>
    </citation>
    <scope>NUCLEOTIDE SEQUENCE</scope>
    <source>
        <strain evidence="1">HI4954</strain>
    </source>
</reference>
<dbReference type="EMBL" id="JAGEMX010000003">
    <property type="protein sequence ID" value="MBO1830360.1"/>
    <property type="molecule type" value="Genomic_DNA"/>
</dbReference>
<evidence type="ECO:0000313" key="4">
    <source>
        <dbReference type="Proteomes" id="UP000611459"/>
    </source>
</evidence>
<sequence>MGSQRRNLAPVEPLHVAAATLLHLVGETARASAAPPWGRKHALELLNALISLSSAHGFAQQDLLREQLITGTWPRRTRLLAEFAFEQVPASALLDAIRRSYFHPANSFDSSLDMY</sequence>
<reference evidence="3 6" key="3">
    <citation type="submission" date="2021-12" db="EMBL/GenBank/DDBJ databases">
        <title>Genomic and phenotypic characterization of three Burkholderia contaminans isolates recovered from different sources.</title>
        <authorList>
            <person name="Lopez De Volder A."/>
            <person name="Fan Y."/>
            <person name="Nunvar J."/>
            <person name="Herrera T."/>
            <person name="Timp W."/>
            <person name="Degrossi J."/>
        </authorList>
    </citation>
    <scope>NUCLEOTIDE SEQUENCE [LARGE SCALE GENOMIC DNA]</scope>
    <source>
        <strain evidence="3 6">LMG 23361</strain>
    </source>
</reference>
<dbReference type="RefSeq" id="WP_039342491.1">
    <property type="nucleotide sequence ID" value="NZ_AP018358.1"/>
</dbReference>
<organism evidence="1 4">
    <name type="scientific">Burkholderia contaminans</name>
    <dbReference type="NCBI Taxonomy" id="488447"/>
    <lineage>
        <taxon>Bacteria</taxon>
        <taxon>Pseudomonadati</taxon>
        <taxon>Pseudomonadota</taxon>
        <taxon>Betaproteobacteria</taxon>
        <taxon>Burkholderiales</taxon>
        <taxon>Burkholderiaceae</taxon>
        <taxon>Burkholderia</taxon>
        <taxon>Burkholderia cepacia complex</taxon>
    </lineage>
</organism>
<evidence type="ECO:0000313" key="5">
    <source>
        <dbReference type="Proteomes" id="UP000664048"/>
    </source>
</evidence>
<reference evidence="2 5" key="2">
    <citation type="submission" date="2021-03" db="EMBL/GenBank/DDBJ databases">
        <title>Clinical course, treatment and visual outcome of an outbreak of Burkholderia contaminans endophthalmitis following cataract surgery.</title>
        <authorList>
            <person name="Lind C."/>
            <person name="Olsen K."/>
            <person name="Angelsen N.K."/>
            <person name="Krefting E.A."/>
            <person name="Fossen K."/>
            <person name="Gravningen K."/>
            <person name="Depoorter E."/>
            <person name="Vandamme P."/>
            <person name="Bertelsen G."/>
        </authorList>
    </citation>
    <scope>NUCLEOTIDE SEQUENCE [LARGE SCALE GENOMIC DNA]</scope>
    <source>
        <strain evidence="2 5">51242556</strain>
    </source>
</reference>
<dbReference type="Proteomes" id="UP000611459">
    <property type="component" value="Unassembled WGS sequence"/>
</dbReference>
<dbReference type="EMBL" id="CP090640">
    <property type="protein sequence ID" value="WFN17323.1"/>
    <property type="molecule type" value="Genomic_DNA"/>
</dbReference>
<dbReference type="GeneID" id="93191517"/>
<protein>
    <submittedName>
        <fullName evidence="1">Uncharacterized protein</fullName>
    </submittedName>
</protein>
<evidence type="ECO:0000313" key="3">
    <source>
        <dbReference type="EMBL" id="WFN17323.1"/>
    </source>
</evidence>
<keyword evidence="5" id="KW-1185">Reference proteome</keyword>
<proteinExistence type="predicted"/>
<dbReference type="Proteomes" id="UP000664048">
    <property type="component" value="Unassembled WGS sequence"/>
</dbReference>
<accession>A0A1E3FYP9</accession>
<dbReference type="Proteomes" id="UP001220209">
    <property type="component" value="Chromosome 1"/>
</dbReference>
<evidence type="ECO:0000313" key="6">
    <source>
        <dbReference type="Proteomes" id="UP001220209"/>
    </source>
</evidence>
<evidence type="ECO:0000313" key="2">
    <source>
        <dbReference type="EMBL" id="MBO1830360.1"/>
    </source>
</evidence>
<evidence type="ECO:0000313" key="1">
    <source>
        <dbReference type="EMBL" id="MBK1935464.1"/>
    </source>
</evidence>
<gene>
    <name evidence="2" type="ORF">J4M89_13305</name>
    <name evidence="1" type="ORF">JIN94_36845</name>
    <name evidence="3" type="ORF">LXE91_16855</name>
</gene>
<dbReference type="AlphaFoldDB" id="A0A1E3FYP9"/>
<dbReference type="EMBL" id="JAENIB010000031">
    <property type="protein sequence ID" value="MBK1935464.1"/>
    <property type="molecule type" value="Genomic_DNA"/>
</dbReference>